<organism evidence="2 3">
    <name type="scientific">Nocardioides anomalus</name>
    <dbReference type="NCBI Taxonomy" id="2712223"/>
    <lineage>
        <taxon>Bacteria</taxon>
        <taxon>Bacillati</taxon>
        <taxon>Actinomycetota</taxon>
        <taxon>Actinomycetes</taxon>
        <taxon>Propionibacteriales</taxon>
        <taxon>Nocardioidaceae</taxon>
        <taxon>Nocardioides</taxon>
    </lineage>
</organism>
<keyword evidence="1" id="KW-1133">Transmembrane helix</keyword>
<evidence type="ECO:0000256" key="1">
    <source>
        <dbReference type="SAM" id="Phobius"/>
    </source>
</evidence>
<keyword evidence="1" id="KW-0472">Membrane</keyword>
<proteinExistence type="predicted"/>
<dbReference type="KEGG" id="nano:G5V58_13305"/>
<gene>
    <name evidence="2" type="ORF">G5V58_13305</name>
</gene>
<evidence type="ECO:0000313" key="2">
    <source>
        <dbReference type="EMBL" id="QIG43605.1"/>
    </source>
</evidence>
<sequence>MPLHPPQDPAPRRRARAGLRGALLGALAALVTAAVIGAGVLLGGAQRGPMAAAPPATRAPAAVLGAAGADAAPPEVAVLRAWDAARADAWARGDPALLRPLYTPGSAAGRRDRAMLRAWADRGLVVRDLATRLLAVRTLQRSADRWTLQVTDRVTGAAAARDGTALGPLPRDGPTTRTVHLRLLDGRWRVSAVRPA</sequence>
<reference evidence="2 3" key="1">
    <citation type="submission" date="2020-02" db="EMBL/GenBank/DDBJ databases">
        <title>Full genome sequence of Nocardioides sp. R-3366.</title>
        <authorList>
            <person name="Im W.-T."/>
        </authorList>
    </citation>
    <scope>NUCLEOTIDE SEQUENCE [LARGE SCALE GENOMIC DNA]</scope>
    <source>
        <strain evidence="2 3">R-3366</strain>
    </source>
</reference>
<protein>
    <submittedName>
        <fullName evidence="2">Uncharacterized protein</fullName>
    </submittedName>
</protein>
<name>A0A6G6WES4_9ACTN</name>
<accession>A0A6G6WES4</accession>
<keyword evidence="1" id="KW-0812">Transmembrane</keyword>
<keyword evidence="3" id="KW-1185">Reference proteome</keyword>
<evidence type="ECO:0000313" key="3">
    <source>
        <dbReference type="Proteomes" id="UP000502996"/>
    </source>
</evidence>
<feature type="transmembrane region" description="Helical" evidence="1">
    <location>
        <begin position="21"/>
        <end position="45"/>
    </location>
</feature>
<dbReference type="RefSeq" id="WP_165233435.1">
    <property type="nucleotide sequence ID" value="NZ_CP049257.1"/>
</dbReference>
<dbReference type="Proteomes" id="UP000502996">
    <property type="component" value="Chromosome"/>
</dbReference>
<dbReference type="EMBL" id="CP049257">
    <property type="protein sequence ID" value="QIG43605.1"/>
    <property type="molecule type" value="Genomic_DNA"/>
</dbReference>
<dbReference type="AlphaFoldDB" id="A0A6G6WES4"/>